<dbReference type="Gene3D" id="1.20.1070.10">
    <property type="entry name" value="Rhodopsin 7-helix transmembrane proteins"/>
    <property type="match status" value="1"/>
</dbReference>
<feature type="transmembrane region" description="Helical" evidence="12">
    <location>
        <begin position="632"/>
        <end position="656"/>
    </location>
</feature>
<dbReference type="PROSITE" id="PS51450">
    <property type="entry name" value="LRR"/>
    <property type="match status" value="4"/>
</dbReference>
<dbReference type="PROSITE" id="PS50262">
    <property type="entry name" value="G_PROTEIN_RECEP_F1_2"/>
    <property type="match status" value="1"/>
</dbReference>
<protein>
    <recommendedName>
        <fullName evidence="14">G-protein coupled receptors family 1 profile domain-containing protein</fullName>
    </recommendedName>
</protein>
<keyword evidence="8 12" id="KW-0472">Membrane</keyword>
<keyword evidence="4 12" id="KW-0812">Transmembrane</keyword>
<feature type="transmembrane region" description="Helical" evidence="12">
    <location>
        <begin position="712"/>
        <end position="733"/>
    </location>
</feature>
<evidence type="ECO:0000313" key="15">
    <source>
        <dbReference type="EnsemblMetazoa" id="CLYHEMP011259.1"/>
    </source>
</evidence>
<dbReference type="Pfam" id="PF00001">
    <property type="entry name" value="7tm_1"/>
    <property type="match status" value="1"/>
</dbReference>
<keyword evidence="2" id="KW-1003">Cell membrane</keyword>
<keyword evidence="3" id="KW-0433">Leucine-rich repeat</keyword>
<dbReference type="GO" id="GO:0007189">
    <property type="term" value="P:adenylate cyclase-activating G protein-coupled receptor signaling pathway"/>
    <property type="evidence" value="ECO:0007669"/>
    <property type="project" value="TreeGrafter"/>
</dbReference>
<feature type="transmembrane region" description="Helical" evidence="12">
    <location>
        <begin position="882"/>
        <end position="901"/>
    </location>
</feature>
<keyword evidence="9" id="KW-0675">Receptor</keyword>
<name>A0A7M5V7U7_9CNID</name>
<dbReference type="InterPro" id="IPR003591">
    <property type="entry name" value="Leu-rich_rpt_typical-subtyp"/>
</dbReference>
<dbReference type="SUPFAM" id="SSF52058">
    <property type="entry name" value="L domain-like"/>
    <property type="match status" value="2"/>
</dbReference>
<dbReference type="Gene3D" id="3.80.10.10">
    <property type="entry name" value="Ribonuclease Inhibitor"/>
    <property type="match status" value="2"/>
</dbReference>
<keyword evidence="5" id="KW-0677">Repeat</keyword>
<dbReference type="InterPro" id="IPR032675">
    <property type="entry name" value="LRR_dom_sf"/>
</dbReference>
<feature type="chain" id="PRO_5029508259" description="G-protein coupled receptors family 1 profile domain-containing protein" evidence="13">
    <location>
        <begin position="22"/>
        <end position="1004"/>
    </location>
</feature>
<dbReference type="InterPro" id="IPR017452">
    <property type="entry name" value="GPCR_Rhodpsn_7TM"/>
</dbReference>
<evidence type="ECO:0000256" key="6">
    <source>
        <dbReference type="ARBA" id="ARBA00022989"/>
    </source>
</evidence>
<feature type="compositionally biased region" description="Polar residues" evidence="11">
    <location>
        <begin position="969"/>
        <end position="989"/>
    </location>
</feature>
<dbReference type="Pfam" id="PF13855">
    <property type="entry name" value="LRR_8"/>
    <property type="match status" value="4"/>
</dbReference>
<dbReference type="PANTHER" id="PTHR24372">
    <property type="entry name" value="GLYCOPROTEIN HORMONE RECEPTOR"/>
    <property type="match status" value="1"/>
</dbReference>
<reference evidence="15" key="1">
    <citation type="submission" date="2021-01" db="UniProtKB">
        <authorList>
            <consortium name="EnsemblMetazoa"/>
        </authorList>
    </citation>
    <scope>IDENTIFICATION</scope>
</reference>
<evidence type="ECO:0000256" key="13">
    <source>
        <dbReference type="SAM" id="SignalP"/>
    </source>
</evidence>
<feature type="signal peptide" evidence="13">
    <location>
        <begin position="1"/>
        <end position="21"/>
    </location>
</feature>
<dbReference type="PRINTS" id="PR00237">
    <property type="entry name" value="GPCRRHODOPSN"/>
</dbReference>
<dbReference type="GeneID" id="136803755"/>
<evidence type="ECO:0000256" key="7">
    <source>
        <dbReference type="ARBA" id="ARBA00023040"/>
    </source>
</evidence>
<dbReference type="InterPro" id="IPR001611">
    <property type="entry name" value="Leu-rich_rpt"/>
</dbReference>
<proteinExistence type="predicted"/>
<feature type="transmembrane region" description="Helical" evidence="12">
    <location>
        <begin position="848"/>
        <end position="870"/>
    </location>
</feature>
<feature type="domain" description="G-protein coupled receptors family 1 profile" evidence="14">
    <location>
        <begin position="647"/>
        <end position="899"/>
    </location>
</feature>
<dbReference type="InterPro" id="IPR000276">
    <property type="entry name" value="GPCR_Rhodpsn"/>
</dbReference>
<keyword evidence="13" id="KW-0732">Signal</keyword>
<evidence type="ECO:0000256" key="2">
    <source>
        <dbReference type="ARBA" id="ARBA00022475"/>
    </source>
</evidence>
<dbReference type="PROSITE" id="PS00237">
    <property type="entry name" value="G_PROTEIN_RECEP_F1_1"/>
    <property type="match status" value="1"/>
</dbReference>
<evidence type="ECO:0000256" key="5">
    <source>
        <dbReference type="ARBA" id="ARBA00022737"/>
    </source>
</evidence>
<evidence type="ECO:0000256" key="10">
    <source>
        <dbReference type="ARBA" id="ARBA00023224"/>
    </source>
</evidence>
<keyword evidence="7" id="KW-0297">G-protein coupled receptor</keyword>
<dbReference type="SMART" id="SM00369">
    <property type="entry name" value="LRR_TYP"/>
    <property type="match status" value="9"/>
</dbReference>
<feature type="transmembrane region" description="Helical" evidence="12">
    <location>
        <begin position="668"/>
        <end position="689"/>
    </location>
</feature>
<evidence type="ECO:0000256" key="3">
    <source>
        <dbReference type="ARBA" id="ARBA00022614"/>
    </source>
</evidence>
<evidence type="ECO:0000256" key="11">
    <source>
        <dbReference type="SAM" id="MobiDB-lite"/>
    </source>
</evidence>
<evidence type="ECO:0000256" key="12">
    <source>
        <dbReference type="SAM" id="Phobius"/>
    </source>
</evidence>
<evidence type="ECO:0000256" key="9">
    <source>
        <dbReference type="ARBA" id="ARBA00023170"/>
    </source>
</evidence>
<keyword evidence="6 12" id="KW-1133">Transmembrane helix</keyword>
<dbReference type="OrthoDB" id="1883493at2759"/>
<keyword evidence="10" id="KW-0807">Transducer</keyword>
<dbReference type="CDD" id="cd15136">
    <property type="entry name" value="7tmA_Glyco_hormone_R"/>
    <property type="match status" value="1"/>
</dbReference>
<dbReference type="GO" id="GO:0009755">
    <property type="term" value="P:hormone-mediated signaling pathway"/>
    <property type="evidence" value="ECO:0007669"/>
    <property type="project" value="TreeGrafter"/>
</dbReference>
<evidence type="ECO:0000256" key="8">
    <source>
        <dbReference type="ARBA" id="ARBA00023136"/>
    </source>
</evidence>
<dbReference type="InterPro" id="IPR002131">
    <property type="entry name" value="Gphrmn_rcpt_fam"/>
</dbReference>
<dbReference type="PRINTS" id="PR00373">
    <property type="entry name" value="GLYCHORMONER"/>
</dbReference>
<evidence type="ECO:0000259" key="14">
    <source>
        <dbReference type="PROSITE" id="PS50262"/>
    </source>
</evidence>
<keyword evidence="16" id="KW-1185">Reference proteome</keyword>
<feature type="region of interest" description="Disordered" evidence="11">
    <location>
        <begin position="962"/>
        <end position="1004"/>
    </location>
</feature>
<dbReference type="GO" id="GO:0008528">
    <property type="term" value="F:G protein-coupled peptide receptor activity"/>
    <property type="evidence" value="ECO:0007669"/>
    <property type="project" value="TreeGrafter"/>
</dbReference>
<dbReference type="SMART" id="SM00364">
    <property type="entry name" value="LRR_BAC"/>
    <property type="match status" value="4"/>
</dbReference>
<evidence type="ECO:0000256" key="1">
    <source>
        <dbReference type="ARBA" id="ARBA00004651"/>
    </source>
</evidence>
<dbReference type="AlphaFoldDB" id="A0A7M5V7U7"/>
<dbReference type="SUPFAM" id="SSF81321">
    <property type="entry name" value="Family A G protein-coupled receptor-like"/>
    <property type="match status" value="1"/>
</dbReference>
<dbReference type="GO" id="GO:0016500">
    <property type="term" value="F:protein-hormone receptor activity"/>
    <property type="evidence" value="ECO:0007669"/>
    <property type="project" value="InterPro"/>
</dbReference>
<feature type="transmembrane region" description="Helical" evidence="12">
    <location>
        <begin position="802"/>
        <end position="827"/>
    </location>
</feature>
<evidence type="ECO:0000256" key="4">
    <source>
        <dbReference type="ARBA" id="ARBA00022692"/>
    </source>
</evidence>
<feature type="transmembrane region" description="Helical" evidence="12">
    <location>
        <begin position="754"/>
        <end position="774"/>
    </location>
</feature>
<organism evidence="15 16">
    <name type="scientific">Clytia hemisphaerica</name>
    <dbReference type="NCBI Taxonomy" id="252671"/>
    <lineage>
        <taxon>Eukaryota</taxon>
        <taxon>Metazoa</taxon>
        <taxon>Cnidaria</taxon>
        <taxon>Hydrozoa</taxon>
        <taxon>Hydroidolina</taxon>
        <taxon>Leptothecata</taxon>
        <taxon>Obeliida</taxon>
        <taxon>Clytiidae</taxon>
        <taxon>Clytia</taxon>
    </lineage>
</organism>
<dbReference type="EnsemblMetazoa" id="CLYHEMT011259.1">
    <property type="protein sequence ID" value="CLYHEMP011259.1"/>
    <property type="gene ID" value="CLYHEMG011259"/>
</dbReference>
<evidence type="ECO:0000313" key="16">
    <source>
        <dbReference type="Proteomes" id="UP000594262"/>
    </source>
</evidence>
<dbReference type="Proteomes" id="UP000594262">
    <property type="component" value="Unplaced"/>
</dbReference>
<dbReference type="GO" id="GO:0005886">
    <property type="term" value="C:plasma membrane"/>
    <property type="evidence" value="ECO:0007669"/>
    <property type="project" value="UniProtKB-SubCell"/>
</dbReference>
<comment type="subcellular location">
    <subcellularLocation>
        <location evidence="1">Cell membrane</location>
        <topology evidence="1">Multi-pass membrane protein</topology>
    </subcellularLocation>
</comment>
<sequence length="1004" mass="116495">MKSTMLFILTLVPLLFSNVDSNLVYLSPNVTCQIKTSLYYKLLDCSDRNLTKIPNFRRVPSLGQHDINEITEINLNSNKIRTLDLRRLNIFGKLNKVTLARNKVKRINLIESKRIAQIEFLNLDYNELTEIPDSIRLFTNLKELNIRYNRFKTVRNDTFRGLSLLHTLNIFDERTEGSTNHIITPEIGAFRYMPSLRSLDFLSRELKMDRFPDLTGTNNLRKLYIANIANLNIPKTFCRQQKYLHTIAIWYCGGSDVPKLNECKSLERLDLSENRFNKIGENRISGLQKLDTFSIKQASFHCPIHPDAFNDLPKLKKLDLSHYALTNFLNLKRALSLKELSLENTRLRQIPATLCLNAPALEILHLQNNRFTTLPSLSKCTHLSRLNLNRNRISELTTQFRNLKDLWFVSLKDNWIRYIPESIFSSNPKLEFLHLNHNYIQEIHQNAFANATNLQYLDVSNNLLKSLPSKGLQRLKEVLAFGNKDMIQFPTQQELPHARKLKLDYHYHCCFFLRRVQQIHHRFEITEMQGKSKADYEFQDEDDEDYERDAALVKKYTNQSATPLSSSHDGVDPLLVKFLQELNNHTTIYIKNPEPDQEEKRTILTDFFDGDAYCTPTPNDFYPCEDLMGREWLRICVWVVFLLAIFGNITVLFVNFSNYSKLDIPRFLVLNLAIADLLLGVYLGFLAFVDIKTIGDFRSHALDWQFSGSCKLAGFIAVFSSELSVFTLTAITMERFLTIKNCMYIEKRLTKNQVFLIMGFGWLFCSLVATLPLINIGDIKFNDYTKYSVCLPFETETLASRIYLSCILGLNLLAFTIILYCYVKIYLFIRNSHAWNSGDSLVARRVGILVFTDFLCWFPIALIALSAVFGNPFIKDLWVSKVITIFVFPLNACANPFLYAITKKRFRKDIITATRRLKDKMMNKQEIRKSLLKLPIKGSLTYSTSVRRESSCSFLFSRRHSAKQDSESSKQFTRQTTPCLPPSSFQQSFEEPDDEDYQERLTTV</sequence>
<accession>A0A7M5V7U7</accession>
<dbReference type="RefSeq" id="XP_066916579.1">
    <property type="nucleotide sequence ID" value="XM_067060478.1"/>
</dbReference>